<dbReference type="Pfam" id="PF12697">
    <property type="entry name" value="Abhydrolase_6"/>
    <property type="match status" value="1"/>
</dbReference>
<proteinExistence type="predicted"/>
<dbReference type="Gene3D" id="3.40.50.1820">
    <property type="entry name" value="alpha/beta hydrolase"/>
    <property type="match status" value="1"/>
</dbReference>
<dbReference type="PANTHER" id="PTHR43194">
    <property type="entry name" value="HYDROLASE ALPHA/BETA FOLD FAMILY"/>
    <property type="match status" value="1"/>
</dbReference>
<dbReference type="OrthoDB" id="9804723at2"/>
<keyword evidence="3" id="KW-1185">Reference proteome</keyword>
<evidence type="ECO:0000313" key="3">
    <source>
        <dbReference type="Proteomes" id="UP000256310"/>
    </source>
</evidence>
<feature type="domain" description="AB hydrolase-1" evidence="1">
    <location>
        <begin position="58"/>
        <end position="295"/>
    </location>
</feature>
<reference evidence="2 3" key="1">
    <citation type="submission" date="2018-07" db="EMBL/GenBank/DDBJ databases">
        <title>Genomic Encyclopedia of Type Strains, Phase IV (KMG-IV): sequencing the most valuable type-strain genomes for metagenomic binning, comparative biology and taxonomic classification.</title>
        <authorList>
            <person name="Goeker M."/>
        </authorList>
    </citation>
    <scope>NUCLEOTIDE SEQUENCE [LARGE SCALE GENOMIC DNA]</scope>
    <source>
        <strain evidence="2 3">DSM 26725</strain>
    </source>
</reference>
<dbReference type="PANTHER" id="PTHR43194:SF2">
    <property type="entry name" value="PEROXISOMAL MEMBRANE PROTEIN LPX1"/>
    <property type="match status" value="1"/>
</dbReference>
<dbReference type="EMBL" id="QRDP01000004">
    <property type="protein sequence ID" value="RED16274.1"/>
    <property type="molecule type" value="Genomic_DNA"/>
</dbReference>
<accession>A0A3D9FEL8</accession>
<dbReference type="AlphaFoldDB" id="A0A3D9FEL8"/>
<dbReference type="SUPFAM" id="SSF53474">
    <property type="entry name" value="alpha/beta-Hydrolases"/>
    <property type="match status" value="1"/>
</dbReference>
<evidence type="ECO:0000259" key="1">
    <source>
        <dbReference type="Pfam" id="PF12697"/>
    </source>
</evidence>
<gene>
    <name evidence="2" type="ORF">DFR46_1295</name>
</gene>
<dbReference type="InterPro" id="IPR050228">
    <property type="entry name" value="Carboxylesterase_BioH"/>
</dbReference>
<name>A0A3D9FEL8_9SPHN</name>
<protein>
    <submittedName>
        <fullName evidence="2">Pimeloyl-ACP methyl ester carboxylesterase</fullName>
    </submittedName>
</protein>
<dbReference type="RefSeq" id="WP_116235695.1">
    <property type="nucleotide sequence ID" value="NZ_QRDP01000004.1"/>
</dbReference>
<sequence>MNASPPPANVLASYKGAKPDAPDWFTQALTHRPERHEVESNGAAIECFTWGNEGKPGLFLLHGGGAHGLWWAHIAPFFADTYRVAAMSMAGMGNSGWKDEYSIAGHAEDMRTVAEAVGLFAAGKPVVAGHSFGSAPTAAAAADPSGWVGRAFIIDSSLQMRHSPDQHGPARRERRYFDSLEEGLARFRFLPPQSCDNHYVADMIARDGIVEIEPGRWSWSLDPNGFGSTKHLEIAEMVREAHCPMAVLYGERSALMDEEALTHLHEIMPTGTPFVAIPDSGHHIMVDQPLALVAAMRALLSG</sequence>
<dbReference type="InterPro" id="IPR000073">
    <property type="entry name" value="AB_hydrolase_1"/>
</dbReference>
<dbReference type="InterPro" id="IPR029058">
    <property type="entry name" value="AB_hydrolase_fold"/>
</dbReference>
<comment type="caution">
    <text evidence="2">The sequence shown here is derived from an EMBL/GenBank/DDBJ whole genome shotgun (WGS) entry which is preliminary data.</text>
</comment>
<dbReference type="Proteomes" id="UP000256310">
    <property type="component" value="Unassembled WGS sequence"/>
</dbReference>
<evidence type="ECO:0000313" key="2">
    <source>
        <dbReference type="EMBL" id="RED16274.1"/>
    </source>
</evidence>
<organism evidence="2 3">
    <name type="scientific">Parasphingopyxis lamellibrachiae</name>
    <dbReference type="NCBI Taxonomy" id="680125"/>
    <lineage>
        <taxon>Bacteria</taxon>
        <taxon>Pseudomonadati</taxon>
        <taxon>Pseudomonadota</taxon>
        <taxon>Alphaproteobacteria</taxon>
        <taxon>Sphingomonadales</taxon>
        <taxon>Sphingomonadaceae</taxon>
        <taxon>Parasphingopyxis</taxon>
    </lineage>
</organism>